<reference evidence="13 14" key="1">
    <citation type="submission" date="2016-12" db="EMBL/GenBank/DDBJ databases">
        <authorList>
            <person name="Song W.-J."/>
            <person name="Kurnit D.M."/>
        </authorList>
    </citation>
    <scope>NUCLEOTIDE SEQUENCE [LARGE SCALE GENOMIC DNA]</scope>
    <source>
        <strain evidence="13 14">175</strain>
    </source>
</reference>
<dbReference type="AlphaFoldDB" id="A0A1Y6CTT9"/>
<dbReference type="Pfam" id="PF01467">
    <property type="entry name" value="CTP_transf_like"/>
    <property type="match status" value="1"/>
</dbReference>
<comment type="similarity">
    <text evidence="3 11">Belongs to the NadD family.</text>
</comment>
<dbReference type="OrthoDB" id="5295945at2"/>
<dbReference type="Gene3D" id="3.40.50.620">
    <property type="entry name" value="HUPs"/>
    <property type="match status" value="1"/>
</dbReference>
<comment type="catalytic activity">
    <reaction evidence="10 11">
        <text>nicotinate beta-D-ribonucleotide + ATP + H(+) = deamido-NAD(+) + diphosphate</text>
        <dbReference type="Rhea" id="RHEA:22860"/>
        <dbReference type="ChEBI" id="CHEBI:15378"/>
        <dbReference type="ChEBI" id="CHEBI:30616"/>
        <dbReference type="ChEBI" id="CHEBI:33019"/>
        <dbReference type="ChEBI" id="CHEBI:57502"/>
        <dbReference type="ChEBI" id="CHEBI:58437"/>
        <dbReference type="EC" id="2.7.7.18"/>
    </reaction>
</comment>
<evidence type="ECO:0000256" key="10">
    <source>
        <dbReference type="ARBA" id="ARBA00048721"/>
    </source>
</evidence>
<dbReference type="Proteomes" id="UP000192923">
    <property type="component" value="Unassembled WGS sequence"/>
</dbReference>
<keyword evidence="4 11" id="KW-0662">Pyridine nucleotide biosynthesis</keyword>
<dbReference type="InterPro" id="IPR004821">
    <property type="entry name" value="Cyt_trans-like"/>
</dbReference>
<evidence type="ECO:0000256" key="2">
    <source>
        <dbReference type="ARBA" id="ARBA00005019"/>
    </source>
</evidence>
<dbReference type="NCBIfam" id="TIGR00482">
    <property type="entry name" value="nicotinate (nicotinamide) nucleotide adenylyltransferase"/>
    <property type="match status" value="1"/>
</dbReference>
<gene>
    <name evidence="11" type="primary">nadD</name>
    <name evidence="13" type="ORF">SAMN02949497_1350</name>
</gene>
<protein>
    <recommendedName>
        <fullName evidence="11">Probable nicotinate-nucleotide adenylyltransferase</fullName>
        <ecNumber evidence="11">2.7.7.18</ecNumber>
    </recommendedName>
    <alternativeName>
        <fullName evidence="11">Deamido-NAD(+) diphosphorylase</fullName>
    </alternativeName>
    <alternativeName>
        <fullName evidence="11">Deamido-NAD(+) pyrophosphorylase</fullName>
    </alternativeName>
    <alternativeName>
        <fullName evidence="11">Nicotinate mononucleotide adenylyltransferase</fullName>
        <shortName evidence="11">NaMN adenylyltransferase</shortName>
    </alternativeName>
</protein>
<evidence type="ECO:0000256" key="6">
    <source>
        <dbReference type="ARBA" id="ARBA00022695"/>
    </source>
</evidence>
<evidence type="ECO:0000256" key="9">
    <source>
        <dbReference type="ARBA" id="ARBA00023027"/>
    </source>
</evidence>
<evidence type="ECO:0000256" key="1">
    <source>
        <dbReference type="ARBA" id="ARBA00002324"/>
    </source>
</evidence>
<dbReference type="RefSeq" id="WP_085211091.1">
    <property type="nucleotide sequence ID" value="NZ_FXAM01000001.1"/>
</dbReference>
<dbReference type="PANTHER" id="PTHR39321">
    <property type="entry name" value="NICOTINATE-NUCLEOTIDE ADENYLYLTRANSFERASE-RELATED"/>
    <property type="match status" value="1"/>
</dbReference>
<dbReference type="UniPathway" id="UPA00253">
    <property type="reaction ID" value="UER00332"/>
</dbReference>
<name>A0A1Y6CTT9_9GAMM</name>
<dbReference type="GO" id="GO:0009435">
    <property type="term" value="P:NAD+ biosynthetic process"/>
    <property type="evidence" value="ECO:0007669"/>
    <property type="project" value="UniProtKB-UniRule"/>
</dbReference>
<dbReference type="EMBL" id="FXAM01000001">
    <property type="protein sequence ID" value="SMF94048.1"/>
    <property type="molecule type" value="Genomic_DNA"/>
</dbReference>
<accession>A0A1Y6CTT9</accession>
<keyword evidence="7 11" id="KW-0547">Nucleotide-binding</keyword>
<proteinExistence type="inferred from homology"/>
<dbReference type="EC" id="2.7.7.18" evidence="11"/>
<dbReference type="PANTHER" id="PTHR39321:SF3">
    <property type="entry name" value="PHOSPHOPANTETHEINE ADENYLYLTRANSFERASE"/>
    <property type="match status" value="1"/>
</dbReference>
<evidence type="ECO:0000259" key="12">
    <source>
        <dbReference type="Pfam" id="PF01467"/>
    </source>
</evidence>
<dbReference type="NCBIfam" id="NF000839">
    <property type="entry name" value="PRK00071.1-1"/>
    <property type="match status" value="1"/>
</dbReference>
<dbReference type="InterPro" id="IPR014729">
    <property type="entry name" value="Rossmann-like_a/b/a_fold"/>
</dbReference>
<keyword evidence="6 11" id="KW-0548">Nucleotidyltransferase</keyword>
<keyword evidence="8 11" id="KW-0067">ATP-binding</keyword>
<keyword evidence="14" id="KW-1185">Reference proteome</keyword>
<comment type="pathway">
    <text evidence="2 11">Cofactor biosynthesis; NAD(+) biosynthesis; deamido-NAD(+) from nicotinate D-ribonucleotide: step 1/1.</text>
</comment>
<dbReference type="CDD" id="cd02165">
    <property type="entry name" value="NMNAT"/>
    <property type="match status" value="1"/>
</dbReference>
<evidence type="ECO:0000313" key="14">
    <source>
        <dbReference type="Proteomes" id="UP000192923"/>
    </source>
</evidence>
<evidence type="ECO:0000256" key="8">
    <source>
        <dbReference type="ARBA" id="ARBA00022840"/>
    </source>
</evidence>
<dbReference type="HAMAP" id="MF_00244">
    <property type="entry name" value="NaMN_adenylyltr"/>
    <property type="match status" value="1"/>
</dbReference>
<evidence type="ECO:0000256" key="4">
    <source>
        <dbReference type="ARBA" id="ARBA00022642"/>
    </source>
</evidence>
<sequence length="214" mass="23594">MIGIYGGTFDPIHYGHLRTALEAKEILGLDQLRLVPCQIPPHRATPGATPAQRLALLEAALADAEPGFRIDTRELERPGPSYMVDTLESIRAEIGDTEPLCLIAGLDAFLQLHRWHRWRDLPGLAHIAVLRRPGAAPDFPAELRTWLDRRLASDPGALRTRACGKIHFIEVSQLEISATRIRAALAQGLSARYLLPDAVLRSIQTLGLYRPPAA</sequence>
<dbReference type="GO" id="GO:0005524">
    <property type="term" value="F:ATP binding"/>
    <property type="evidence" value="ECO:0007669"/>
    <property type="project" value="UniProtKB-KW"/>
</dbReference>
<evidence type="ECO:0000256" key="11">
    <source>
        <dbReference type="HAMAP-Rule" id="MF_00244"/>
    </source>
</evidence>
<feature type="domain" description="Cytidyltransferase-like" evidence="12">
    <location>
        <begin position="4"/>
        <end position="183"/>
    </location>
</feature>
<dbReference type="NCBIfam" id="TIGR00125">
    <property type="entry name" value="cyt_tran_rel"/>
    <property type="match status" value="1"/>
</dbReference>
<dbReference type="SUPFAM" id="SSF52374">
    <property type="entry name" value="Nucleotidylyl transferase"/>
    <property type="match status" value="1"/>
</dbReference>
<dbReference type="GO" id="GO:0004515">
    <property type="term" value="F:nicotinate-nucleotide adenylyltransferase activity"/>
    <property type="evidence" value="ECO:0007669"/>
    <property type="project" value="UniProtKB-UniRule"/>
</dbReference>
<evidence type="ECO:0000256" key="5">
    <source>
        <dbReference type="ARBA" id="ARBA00022679"/>
    </source>
</evidence>
<organism evidence="13 14">
    <name type="scientific">Methylomagnum ishizawai</name>
    <dbReference type="NCBI Taxonomy" id="1760988"/>
    <lineage>
        <taxon>Bacteria</taxon>
        <taxon>Pseudomonadati</taxon>
        <taxon>Pseudomonadota</taxon>
        <taxon>Gammaproteobacteria</taxon>
        <taxon>Methylococcales</taxon>
        <taxon>Methylococcaceae</taxon>
        <taxon>Methylomagnum</taxon>
    </lineage>
</organism>
<evidence type="ECO:0000313" key="13">
    <source>
        <dbReference type="EMBL" id="SMF94048.1"/>
    </source>
</evidence>
<dbReference type="STRING" id="1760988.SAMN02949497_1350"/>
<keyword evidence="5 11" id="KW-0808">Transferase</keyword>
<keyword evidence="9 11" id="KW-0520">NAD</keyword>
<comment type="function">
    <text evidence="1 11">Catalyzes the reversible adenylation of nicotinate mononucleotide (NaMN) to nicotinic acid adenine dinucleotide (NaAD).</text>
</comment>
<evidence type="ECO:0000256" key="3">
    <source>
        <dbReference type="ARBA" id="ARBA00009014"/>
    </source>
</evidence>
<evidence type="ECO:0000256" key="7">
    <source>
        <dbReference type="ARBA" id="ARBA00022741"/>
    </source>
</evidence>
<dbReference type="InterPro" id="IPR005248">
    <property type="entry name" value="NadD/NMNAT"/>
</dbReference>